<dbReference type="EMBL" id="BT035217">
    <property type="protein sequence ID" value="ACF80222.1"/>
    <property type="molecule type" value="mRNA"/>
</dbReference>
<dbReference type="GO" id="GO:0003723">
    <property type="term" value="F:RNA binding"/>
    <property type="evidence" value="ECO:0007669"/>
    <property type="project" value="UniProtKB-KW"/>
</dbReference>
<dbReference type="InterPro" id="IPR035979">
    <property type="entry name" value="RBD_domain_sf"/>
</dbReference>
<evidence type="ECO:0000313" key="2">
    <source>
        <dbReference type="EMBL" id="ACF80222.1"/>
    </source>
</evidence>
<dbReference type="Pfam" id="PF08152">
    <property type="entry name" value="GUCT"/>
    <property type="match status" value="1"/>
</dbReference>
<dbReference type="GO" id="GO:0016787">
    <property type="term" value="F:hydrolase activity"/>
    <property type="evidence" value="ECO:0007669"/>
    <property type="project" value="UniProtKB-KW"/>
</dbReference>
<proteinExistence type="evidence at transcript level"/>
<sequence length="73" mass="7683">MPEEKLADVKGATLTADGTGVVFDVPAADVEDYIQASENAAQVTIDEVQQLPPLQEKQLAAGGGGGNRFNRRN</sequence>
<dbReference type="GO" id="GO:0005524">
    <property type="term" value="F:ATP binding"/>
    <property type="evidence" value="ECO:0007669"/>
    <property type="project" value="InterPro"/>
</dbReference>
<dbReference type="InterPro" id="IPR012562">
    <property type="entry name" value="GUCT"/>
</dbReference>
<feature type="domain" description="GUCT" evidence="1">
    <location>
        <begin position="1"/>
        <end position="55"/>
    </location>
</feature>
<evidence type="ECO:0000259" key="1">
    <source>
        <dbReference type="Pfam" id="PF08152"/>
    </source>
</evidence>
<organism evidence="2">
    <name type="scientific">Zea mays</name>
    <name type="common">Maize</name>
    <dbReference type="NCBI Taxonomy" id="4577"/>
    <lineage>
        <taxon>Eukaryota</taxon>
        <taxon>Viridiplantae</taxon>
        <taxon>Streptophyta</taxon>
        <taxon>Embryophyta</taxon>
        <taxon>Tracheophyta</taxon>
        <taxon>Spermatophyta</taxon>
        <taxon>Magnoliopsida</taxon>
        <taxon>Liliopsida</taxon>
        <taxon>Poales</taxon>
        <taxon>Poaceae</taxon>
        <taxon>PACMAD clade</taxon>
        <taxon>Panicoideae</taxon>
        <taxon>Andropogonodae</taxon>
        <taxon>Andropogoneae</taxon>
        <taxon>Tripsacinae</taxon>
        <taxon>Zea</taxon>
    </lineage>
</organism>
<name>B4FDM9_MAIZE</name>
<dbReference type="SUPFAM" id="SSF54928">
    <property type="entry name" value="RNA-binding domain, RBD"/>
    <property type="match status" value="1"/>
</dbReference>
<reference evidence="2" key="1">
    <citation type="journal article" date="2009" name="PLoS Genet.">
        <title>Sequencing, mapping, and analysis of 27,455 maize full-length cDNAs.</title>
        <authorList>
            <person name="Soderlund C."/>
            <person name="Descour A."/>
            <person name="Kudrna D."/>
            <person name="Bomhoff M."/>
            <person name="Boyd L."/>
            <person name="Currie J."/>
            <person name="Angelova A."/>
            <person name="Collura K."/>
            <person name="Wissotski M."/>
            <person name="Ashley E."/>
            <person name="Morrow D."/>
            <person name="Fernandes J."/>
            <person name="Walbot V."/>
            <person name="Yu Y."/>
        </authorList>
    </citation>
    <scope>NUCLEOTIDE SEQUENCE</scope>
    <source>
        <strain evidence="2">B73</strain>
    </source>
</reference>
<protein>
    <recommendedName>
        <fullName evidence="1">GUCT domain-containing protein</fullName>
    </recommendedName>
</protein>
<accession>B4FDM9</accession>
<dbReference type="Gene3D" id="3.30.70.2280">
    <property type="match status" value="1"/>
</dbReference>
<dbReference type="GO" id="GO:0003724">
    <property type="term" value="F:RNA helicase activity"/>
    <property type="evidence" value="ECO:0007669"/>
    <property type="project" value="UniProtKB-EC"/>
</dbReference>
<dbReference type="AlphaFoldDB" id="B4FDM9"/>